<dbReference type="PATRIC" id="fig|1126211.3.peg.4021"/>
<keyword evidence="3" id="KW-0456">Lyase</keyword>
<dbReference type="Proteomes" id="UP000002878">
    <property type="component" value="Chromosome"/>
</dbReference>
<dbReference type="CDD" id="cd06587">
    <property type="entry name" value="VOC"/>
    <property type="match status" value="1"/>
</dbReference>
<organism evidence="3 4">
    <name type="scientific">Bacillus amyloliquefaciens (strain Y2)</name>
    <name type="common">Bacillus amyloliquefaciens subsp. plantarum (strain B9601-Y2)</name>
    <dbReference type="NCBI Taxonomy" id="1155777"/>
    <lineage>
        <taxon>Bacteria</taxon>
        <taxon>Bacillati</taxon>
        <taxon>Bacillota</taxon>
        <taxon>Bacilli</taxon>
        <taxon>Bacillales</taxon>
        <taxon>Bacillaceae</taxon>
        <taxon>Bacillus</taxon>
        <taxon>Bacillus amyloliquefaciens group</taxon>
    </lineage>
</organism>
<evidence type="ECO:0000256" key="1">
    <source>
        <dbReference type="ARBA" id="ARBA00022723"/>
    </source>
</evidence>
<sequence>MINTALSRKIQNRGKTMTAKRIDHTGIMVKDIETSIAFYQDVLGMTLKDRITHTNGIIELAFLGFQEGPETEIELIQGYSSELPAEGKVHHVALLTEDIAAEFTHAKRQGAVFIDEEITTLPNGYRYFYIEGPDGEWIEFFQR</sequence>
<proteinExistence type="predicted"/>
<dbReference type="InterPro" id="IPR037523">
    <property type="entry name" value="VOC_core"/>
</dbReference>
<evidence type="ECO:0000313" key="3">
    <source>
        <dbReference type="EMBL" id="AFJ64064.1"/>
    </source>
</evidence>
<dbReference type="InterPro" id="IPR018146">
    <property type="entry name" value="Glyoxalase_1_CS"/>
</dbReference>
<dbReference type="PANTHER" id="PTHR43048:SF3">
    <property type="entry name" value="METHYLMALONYL-COA EPIMERASE, MITOCHONDRIAL"/>
    <property type="match status" value="1"/>
</dbReference>
<gene>
    <name evidence="3" type="primary">ywbC</name>
    <name evidence="3" type="ORF">MUS_4229</name>
</gene>
<dbReference type="GO" id="GO:0046872">
    <property type="term" value="F:metal ion binding"/>
    <property type="evidence" value="ECO:0007669"/>
    <property type="project" value="UniProtKB-KW"/>
</dbReference>
<protein>
    <submittedName>
        <fullName evidence="3">Lactoylglutathione lyase</fullName>
        <ecNumber evidence="3">4.4.1.5</ecNumber>
    </submittedName>
</protein>
<dbReference type="HOGENOM" id="CLU_046006_8_2_9"/>
<dbReference type="AlphaFoldDB" id="I2CBP0"/>
<dbReference type="KEGG" id="bqy:MUS_4229"/>
<accession>I2CBP0</accession>
<dbReference type="PANTHER" id="PTHR43048">
    <property type="entry name" value="METHYLMALONYL-COA EPIMERASE"/>
    <property type="match status" value="1"/>
</dbReference>
<dbReference type="InterPro" id="IPR004360">
    <property type="entry name" value="Glyas_Fos-R_dOase_dom"/>
</dbReference>
<dbReference type="PROSITE" id="PS51819">
    <property type="entry name" value="VOC"/>
    <property type="match status" value="1"/>
</dbReference>
<reference evidence="3 4" key="1">
    <citation type="journal article" date="2012" name="J. Biotechnol.">
        <title>Genome sequence of the plant growth promoting strain Bacillus amyloliquefaciens subsp. plantarum B9601-Y2 and expression of mersacidin and other secondary metabolites.</title>
        <authorList>
            <person name="He P."/>
            <person name="Hao K."/>
            <person name="Blom J."/>
            <person name="Ruckert C."/>
            <person name="Vater J."/>
            <person name="Mao Z."/>
            <person name="Wu Y."/>
            <person name="Hou M."/>
            <person name="He P."/>
            <person name="He Y."/>
            <person name="Borriss R."/>
        </authorList>
    </citation>
    <scope>NUCLEOTIDE SEQUENCE [LARGE SCALE GENOMIC DNA]</scope>
    <source>
        <strain evidence="3">Y2</strain>
    </source>
</reference>
<dbReference type="Gene3D" id="3.10.180.10">
    <property type="entry name" value="2,3-Dihydroxybiphenyl 1,2-Dioxygenase, domain 1"/>
    <property type="match status" value="1"/>
</dbReference>
<feature type="domain" description="VOC" evidence="2">
    <location>
        <begin position="21"/>
        <end position="143"/>
    </location>
</feature>
<dbReference type="GO" id="GO:0004493">
    <property type="term" value="F:methylmalonyl-CoA epimerase activity"/>
    <property type="evidence" value="ECO:0007669"/>
    <property type="project" value="TreeGrafter"/>
</dbReference>
<dbReference type="GO" id="GO:0004462">
    <property type="term" value="F:lactoylglutathione lyase activity"/>
    <property type="evidence" value="ECO:0007669"/>
    <property type="project" value="UniProtKB-EC"/>
</dbReference>
<name>I2CBP0_BACAY</name>
<dbReference type="PROSITE" id="PS00934">
    <property type="entry name" value="GLYOXALASE_I_1"/>
    <property type="match status" value="1"/>
</dbReference>
<dbReference type="GO" id="GO:0046491">
    <property type="term" value="P:L-methylmalonyl-CoA metabolic process"/>
    <property type="evidence" value="ECO:0007669"/>
    <property type="project" value="TreeGrafter"/>
</dbReference>
<evidence type="ECO:0000259" key="2">
    <source>
        <dbReference type="PROSITE" id="PS51819"/>
    </source>
</evidence>
<keyword evidence="1" id="KW-0479">Metal-binding</keyword>
<dbReference type="InterPro" id="IPR029068">
    <property type="entry name" value="Glyas_Bleomycin-R_OHBP_Dase"/>
</dbReference>
<dbReference type="SUPFAM" id="SSF54593">
    <property type="entry name" value="Glyoxalase/Bleomycin resistance protein/Dihydroxybiphenyl dioxygenase"/>
    <property type="match status" value="1"/>
</dbReference>
<dbReference type="Pfam" id="PF00903">
    <property type="entry name" value="Glyoxalase"/>
    <property type="match status" value="1"/>
</dbReference>
<evidence type="ECO:0000313" key="4">
    <source>
        <dbReference type="Proteomes" id="UP000002878"/>
    </source>
</evidence>
<dbReference type="EMBL" id="CP003332">
    <property type="protein sequence ID" value="AFJ64064.1"/>
    <property type="molecule type" value="Genomic_DNA"/>
</dbReference>
<dbReference type="EC" id="4.4.1.5" evidence="3"/>
<dbReference type="InterPro" id="IPR051785">
    <property type="entry name" value="MMCE/EMCE_epimerase"/>
</dbReference>